<evidence type="ECO:0000313" key="4">
    <source>
        <dbReference type="Proteomes" id="UP000719412"/>
    </source>
</evidence>
<comment type="similarity">
    <text evidence="1">Belongs to the type-B carboxylesterase/lipase family.</text>
</comment>
<feature type="region of interest" description="Disordered" evidence="2">
    <location>
        <begin position="87"/>
        <end position="145"/>
    </location>
</feature>
<name>A0A8J6LC01_TENMO</name>
<gene>
    <name evidence="3" type="ORF">GEV33_006257</name>
</gene>
<feature type="compositionally biased region" description="Basic and acidic residues" evidence="2">
    <location>
        <begin position="108"/>
        <end position="130"/>
    </location>
</feature>
<dbReference type="AlphaFoldDB" id="A0A8J6LC01"/>
<dbReference type="EMBL" id="JABDTM020021395">
    <property type="protein sequence ID" value="KAH0816534.1"/>
    <property type="molecule type" value="Genomic_DNA"/>
</dbReference>
<dbReference type="PANTHER" id="PTHR43903">
    <property type="entry name" value="NEUROLIGIN"/>
    <property type="match status" value="1"/>
</dbReference>
<reference evidence="3" key="2">
    <citation type="submission" date="2021-08" db="EMBL/GenBank/DDBJ databases">
        <authorList>
            <person name="Eriksson T."/>
        </authorList>
    </citation>
    <scope>NUCLEOTIDE SEQUENCE</scope>
    <source>
        <strain evidence="3">Stoneville</strain>
        <tissue evidence="3">Whole head</tissue>
    </source>
</reference>
<dbReference type="InterPro" id="IPR051093">
    <property type="entry name" value="Neuroligin/BSAL"/>
</dbReference>
<organism evidence="3 4">
    <name type="scientific">Tenebrio molitor</name>
    <name type="common">Yellow mealworm beetle</name>
    <dbReference type="NCBI Taxonomy" id="7067"/>
    <lineage>
        <taxon>Eukaryota</taxon>
        <taxon>Metazoa</taxon>
        <taxon>Ecdysozoa</taxon>
        <taxon>Arthropoda</taxon>
        <taxon>Hexapoda</taxon>
        <taxon>Insecta</taxon>
        <taxon>Pterygota</taxon>
        <taxon>Neoptera</taxon>
        <taxon>Endopterygota</taxon>
        <taxon>Coleoptera</taxon>
        <taxon>Polyphaga</taxon>
        <taxon>Cucujiformia</taxon>
        <taxon>Tenebrionidae</taxon>
        <taxon>Tenebrio</taxon>
    </lineage>
</organism>
<reference evidence="3" key="1">
    <citation type="journal article" date="2020" name="J Insects Food Feed">
        <title>The yellow mealworm (Tenebrio molitor) genome: a resource for the emerging insects as food and feed industry.</title>
        <authorList>
            <person name="Eriksson T."/>
            <person name="Andere A."/>
            <person name="Kelstrup H."/>
            <person name="Emery V."/>
            <person name="Picard C."/>
        </authorList>
    </citation>
    <scope>NUCLEOTIDE SEQUENCE</scope>
    <source>
        <strain evidence="3">Stoneville</strain>
        <tissue evidence="3">Whole head</tissue>
    </source>
</reference>
<keyword evidence="4" id="KW-1185">Reference proteome</keyword>
<sequence length="145" mass="16524">MLLQISRVDFMSAVFFRDPNGAVPNASASEAKNSQKDHEEVNTPYWDTYDTINQLYLELGNRPEMRNHYRGHKMSLWLNLIPQLHRPGEGDDVSMRHHHFQEEDDQYYDDKGEATLGARDRPAAPSDDRACSPSHDIASTAAPQV</sequence>
<comment type="caution">
    <text evidence="3">The sequence shown here is derived from an EMBL/GenBank/DDBJ whole genome shotgun (WGS) entry which is preliminary data.</text>
</comment>
<dbReference type="Proteomes" id="UP000719412">
    <property type="component" value="Unassembled WGS sequence"/>
</dbReference>
<dbReference type="Gene3D" id="3.40.50.1820">
    <property type="entry name" value="alpha/beta hydrolase"/>
    <property type="match status" value="1"/>
</dbReference>
<evidence type="ECO:0000256" key="1">
    <source>
        <dbReference type="ARBA" id="ARBA00005964"/>
    </source>
</evidence>
<accession>A0A8J6LC01</accession>
<evidence type="ECO:0000313" key="3">
    <source>
        <dbReference type="EMBL" id="KAH0816534.1"/>
    </source>
</evidence>
<evidence type="ECO:0000256" key="2">
    <source>
        <dbReference type="SAM" id="MobiDB-lite"/>
    </source>
</evidence>
<proteinExistence type="inferred from homology"/>
<dbReference type="InterPro" id="IPR029058">
    <property type="entry name" value="AB_hydrolase_fold"/>
</dbReference>
<protein>
    <submittedName>
        <fullName evidence="3">Uncharacterized protein</fullName>
    </submittedName>
</protein>